<dbReference type="Proteomes" id="UP000219546">
    <property type="component" value="Unassembled WGS sequence"/>
</dbReference>
<proteinExistence type="predicted"/>
<evidence type="ECO:0000313" key="2">
    <source>
        <dbReference type="Proteomes" id="UP000219546"/>
    </source>
</evidence>
<keyword evidence="2" id="KW-1185">Reference proteome</keyword>
<reference evidence="1 2" key="1">
    <citation type="submission" date="2017-08" db="EMBL/GenBank/DDBJ databases">
        <authorList>
            <person name="de Groot N.N."/>
        </authorList>
    </citation>
    <scope>NUCLEOTIDE SEQUENCE [LARGE SCALE GENOMIC DNA]</scope>
    <source>
        <strain evidence="1 2">JC228</strain>
    </source>
</reference>
<dbReference type="RefSeq" id="WP_179714195.1">
    <property type="nucleotide sequence ID" value="NZ_JBEPMQ010000001.1"/>
</dbReference>
<evidence type="ECO:0000313" key="1">
    <source>
        <dbReference type="EMBL" id="SNX68671.1"/>
    </source>
</evidence>
<sequence length="52" mass="6099">MEDAKFINIHLNENQLNAVTTMFSPHWHVVNKEKTDAGLYKFDIIHTTEIEN</sequence>
<gene>
    <name evidence="1" type="ORF">SAMN05877753_102650</name>
</gene>
<dbReference type="EMBL" id="OAOP01000002">
    <property type="protein sequence ID" value="SNX68671.1"/>
    <property type="molecule type" value="Genomic_DNA"/>
</dbReference>
<dbReference type="AlphaFoldDB" id="A0A285CMB3"/>
<accession>A0A285CMB3</accession>
<name>A0A285CMB3_9BACI</name>
<organism evidence="1 2">
    <name type="scientific">Bacillus oleivorans</name>
    <dbReference type="NCBI Taxonomy" id="1448271"/>
    <lineage>
        <taxon>Bacteria</taxon>
        <taxon>Bacillati</taxon>
        <taxon>Bacillota</taxon>
        <taxon>Bacilli</taxon>
        <taxon>Bacillales</taxon>
        <taxon>Bacillaceae</taxon>
        <taxon>Bacillus</taxon>
    </lineage>
</organism>
<protein>
    <submittedName>
        <fullName evidence="1">Uncharacterized protein</fullName>
    </submittedName>
</protein>